<evidence type="ECO:0000313" key="2">
    <source>
        <dbReference type="EMBL" id="DAD45153.1"/>
    </source>
</evidence>
<reference evidence="2 3" key="1">
    <citation type="journal article" date="2020" name="Mol. Biol. Evol.">
        <title>Distinct Expression and Methylation Patterns for Genes with Different Fates following a Single Whole-Genome Duplication in Flowering Plants.</title>
        <authorList>
            <person name="Shi T."/>
            <person name="Rahmani R.S."/>
            <person name="Gugger P.F."/>
            <person name="Wang M."/>
            <person name="Li H."/>
            <person name="Zhang Y."/>
            <person name="Li Z."/>
            <person name="Wang Q."/>
            <person name="Van de Peer Y."/>
            <person name="Marchal K."/>
            <person name="Chen J."/>
        </authorList>
    </citation>
    <scope>NUCLEOTIDE SEQUENCE [LARGE SCALE GENOMIC DNA]</scope>
    <source>
        <tissue evidence="2">Leaf</tissue>
    </source>
</reference>
<name>A0A822ZK99_NELNU</name>
<feature type="compositionally biased region" description="Polar residues" evidence="1">
    <location>
        <begin position="21"/>
        <end position="32"/>
    </location>
</feature>
<evidence type="ECO:0000256" key="1">
    <source>
        <dbReference type="SAM" id="MobiDB-lite"/>
    </source>
</evidence>
<proteinExistence type="predicted"/>
<comment type="caution">
    <text evidence="2">The sequence shown here is derived from an EMBL/GenBank/DDBJ whole genome shotgun (WGS) entry which is preliminary data.</text>
</comment>
<feature type="region of interest" description="Disordered" evidence="1">
    <location>
        <begin position="21"/>
        <end position="40"/>
    </location>
</feature>
<dbReference type="Proteomes" id="UP000607653">
    <property type="component" value="Unassembled WGS sequence"/>
</dbReference>
<evidence type="ECO:0000313" key="3">
    <source>
        <dbReference type="Proteomes" id="UP000607653"/>
    </source>
</evidence>
<feature type="region of interest" description="Disordered" evidence="1">
    <location>
        <begin position="119"/>
        <end position="140"/>
    </location>
</feature>
<organism evidence="2 3">
    <name type="scientific">Nelumbo nucifera</name>
    <name type="common">Sacred lotus</name>
    <dbReference type="NCBI Taxonomy" id="4432"/>
    <lineage>
        <taxon>Eukaryota</taxon>
        <taxon>Viridiplantae</taxon>
        <taxon>Streptophyta</taxon>
        <taxon>Embryophyta</taxon>
        <taxon>Tracheophyta</taxon>
        <taxon>Spermatophyta</taxon>
        <taxon>Magnoliopsida</taxon>
        <taxon>Proteales</taxon>
        <taxon>Nelumbonaceae</taxon>
        <taxon>Nelumbo</taxon>
    </lineage>
</organism>
<dbReference type="AlphaFoldDB" id="A0A822ZK99"/>
<accession>A0A822ZK99</accession>
<keyword evidence="3" id="KW-1185">Reference proteome</keyword>
<gene>
    <name evidence="2" type="ORF">HUJ06_003383</name>
</gene>
<dbReference type="EMBL" id="DUZY01000007">
    <property type="protein sequence ID" value="DAD45153.1"/>
    <property type="molecule type" value="Genomic_DNA"/>
</dbReference>
<feature type="compositionally biased region" description="Basic and acidic residues" evidence="1">
    <location>
        <begin position="119"/>
        <end position="129"/>
    </location>
</feature>
<sequence>MSVILVNFVFGTDSFPVLGTDTTVPSPVSQPDTEGLKGTSMAGVEEGRGVERRTMENEEADRIWNLIWGEFEGLKKKEMEIEDRGKLKLSRQREEEEIGVQGGKELELGFNQGNGMDKIKVYRRKNEEKKKRRKKSEVERLRSDVEVILSLMEVVEEGENKTRDKTG</sequence>
<protein>
    <submittedName>
        <fullName evidence="2">Uncharacterized protein</fullName>
    </submittedName>
</protein>